<dbReference type="AlphaFoldDB" id="U6G0Q6"/>
<reference evidence="2" key="2">
    <citation type="submission" date="2013-10" db="EMBL/GenBank/DDBJ databases">
        <authorList>
            <person name="Aslett M."/>
        </authorList>
    </citation>
    <scope>NUCLEOTIDE SEQUENCE [LARGE SCALE GENOMIC DNA]</scope>
    <source>
        <strain evidence="2">Houghton</strain>
    </source>
</reference>
<feature type="compositionally biased region" description="Low complexity" evidence="1">
    <location>
        <begin position="115"/>
        <end position="124"/>
    </location>
</feature>
<evidence type="ECO:0000256" key="1">
    <source>
        <dbReference type="SAM" id="MobiDB-lite"/>
    </source>
</evidence>
<organism evidence="2 3">
    <name type="scientific">Eimeria praecox</name>
    <dbReference type="NCBI Taxonomy" id="51316"/>
    <lineage>
        <taxon>Eukaryota</taxon>
        <taxon>Sar</taxon>
        <taxon>Alveolata</taxon>
        <taxon>Apicomplexa</taxon>
        <taxon>Conoidasida</taxon>
        <taxon>Coccidia</taxon>
        <taxon>Eucoccidiorida</taxon>
        <taxon>Eimeriorina</taxon>
        <taxon>Eimeriidae</taxon>
        <taxon>Eimeria</taxon>
    </lineage>
</organism>
<dbReference type="GO" id="GO:0000428">
    <property type="term" value="C:DNA-directed RNA polymerase complex"/>
    <property type="evidence" value="ECO:0007669"/>
    <property type="project" value="UniProtKB-KW"/>
</dbReference>
<feature type="compositionally biased region" description="Low complexity" evidence="1">
    <location>
        <begin position="186"/>
        <end position="205"/>
    </location>
</feature>
<dbReference type="EMBL" id="HG688759">
    <property type="protein sequence ID" value="CDI73710.1"/>
    <property type="molecule type" value="Genomic_DNA"/>
</dbReference>
<feature type="region of interest" description="Disordered" evidence="1">
    <location>
        <begin position="16"/>
        <end position="212"/>
    </location>
</feature>
<feature type="compositionally biased region" description="Pro residues" evidence="1">
    <location>
        <begin position="125"/>
        <end position="146"/>
    </location>
</feature>
<sequence length="301" mass="31049">MLRQYSPVREQLLYRKEILGDPKGPPGGPTGGPPEGPTGLKGPTGGPHIQPLQGDNKEPQQQQAAALHPIETQTPNISETEPGGPPGDSSNEDGDPSRPPVSPPKGPPISPPTEAPVSPSSGAPVSPPSVPPASPASGPPVSPPLGAPVSPSSGAPVSPSSGAPVSPSSGAPVSPPLGAPVPPSSGAPVSPSSGAPVSPVSSASSTSDEDIERLLDEEEFEEELMQRSPTIRLERERSYQATLKLKKDIETGKQLQERGDGEGLPKFPLKHQGLEMPPDWVFEDFMAQRVPIGWVTGFTDD</sequence>
<name>U6G0Q6_9EIME</name>
<protein>
    <submittedName>
        <fullName evidence="2">DNA-directed RNA polymerase alpha chain, putative</fullName>
    </submittedName>
</protein>
<evidence type="ECO:0000313" key="2">
    <source>
        <dbReference type="EMBL" id="CDI73710.1"/>
    </source>
</evidence>
<gene>
    <name evidence="2" type="ORF">EPH_0027920</name>
</gene>
<keyword evidence="3" id="KW-1185">Reference proteome</keyword>
<feature type="compositionally biased region" description="Pro residues" evidence="1">
    <location>
        <begin position="23"/>
        <end position="36"/>
    </location>
</feature>
<feature type="compositionally biased region" description="Pro residues" evidence="1">
    <location>
        <begin position="173"/>
        <end position="185"/>
    </location>
</feature>
<dbReference type="Proteomes" id="UP000018201">
    <property type="component" value="Unassembled WGS sequence"/>
</dbReference>
<feature type="compositionally biased region" description="Low complexity" evidence="1">
    <location>
        <begin position="147"/>
        <end position="172"/>
    </location>
</feature>
<dbReference type="OrthoDB" id="354595at2759"/>
<proteinExistence type="predicted"/>
<evidence type="ECO:0000313" key="3">
    <source>
        <dbReference type="Proteomes" id="UP000018201"/>
    </source>
</evidence>
<keyword evidence="2" id="KW-0804">Transcription</keyword>
<accession>U6G0Q6</accession>
<feature type="compositionally biased region" description="Basic and acidic residues" evidence="1">
    <location>
        <begin position="248"/>
        <end position="263"/>
    </location>
</feature>
<keyword evidence="2" id="KW-0240">DNA-directed RNA polymerase</keyword>
<dbReference type="VEuPathDB" id="ToxoDB:EPH_0027920"/>
<feature type="compositionally biased region" description="Pro residues" evidence="1">
    <location>
        <begin position="97"/>
        <end position="114"/>
    </location>
</feature>
<feature type="region of interest" description="Disordered" evidence="1">
    <location>
        <begin position="248"/>
        <end position="268"/>
    </location>
</feature>
<reference evidence="2" key="1">
    <citation type="submission" date="2013-10" db="EMBL/GenBank/DDBJ databases">
        <title>Genomic analysis of the causative agents of coccidiosis in chickens.</title>
        <authorList>
            <person name="Reid A.J."/>
            <person name="Blake D."/>
            <person name="Billington K."/>
            <person name="Browne H."/>
            <person name="Dunn M."/>
            <person name="Hung S."/>
            <person name="Kawahara F."/>
            <person name="Miranda-Saavedra D."/>
            <person name="Mourier T."/>
            <person name="Nagra H."/>
            <person name="Otto T.D."/>
            <person name="Rawlings N."/>
            <person name="Sanchez A."/>
            <person name="Sanders M."/>
            <person name="Subramaniam C."/>
            <person name="Tay Y."/>
            <person name="Dear P."/>
            <person name="Doerig C."/>
            <person name="Gruber A."/>
            <person name="Parkinson J."/>
            <person name="Shirley M."/>
            <person name="Wan K.L."/>
            <person name="Berriman M."/>
            <person name="Tomley F."/>
            <person name="Pain A."/>
        </authorList>
    </citation>
    <scope>NUCLEOTIDE SEQUENCE [LARGE SCALE GENOMIC DNA]</scope>
    <source>
        <strain evidence="2">Houghton</strain>
    </source>
</reference>